<evidence type="ECO:0000256" key="2">
    <source>
        <dbReference type="ARBA" id="ARBA00022448"/>
    </source>
</evidence>
<keyword evidence="2" id="KW-0813">Transport</keyword>
<feature type="domain" description="Ion transport" evidence="12">
    <location>
        <begin position="30"/>
        <end position="247"/>
    </location>
</feature>
<sequence length="276" mass="29969">MPHPSEQSAPAGLRARLHTIIFESDTPAGRAFDVGLLWAIVLSVLAVMLESVEPIRVQYGQAIRVLEWCFTGLFTLEYVLRLLSVNRPLLYALSFFGLVDLLAILPSVLSLMLPGMQSLLVVRVLRLLRVFRVLKLASFLGEADVLLTALRASRRKIIVFLGAVLSTVVIMGAVMYMVEGSANGFDSIPRGMYWAIVTMTTVGYGDLSPKTVPGQFIASVLMIMGYGILAVPTGIVSVELAQAVRQQAIDPRACPGCGLEGHDLDARHCKRCGNAL</sequence>
<evidence type="ECO:0000313" key="14">
    <source>
        <dbReference type="Proteomes" id="UP000217257"/>
    </source>
</evidence>
<organism evidence="13 14">
    <name type="scientific">Cystobacter fuscus</name>
    <dbReference type="NCBI Taxonomy" id="43"/>
    <lineage>
        <taxon>Bacteria</taxon>
        <taxon>Pseudomonadati</taxon>
        <taxon>Myxococcota</taxon>
        <taxon>Myxococcia</taxon>
        <taxon>Myxococcales</taxon>
        <taxon>Cystobacterineae</taxon>
        <taxon>Archangiaceae</taxon>
        <taxon>Cystobacter</taxon>
    </lineage>
</organism>
<dbReference type="GO" id="GO:0001508">
    <property type="term" value="P:action potential"/>
    <property type="evidence" value="ECO:0007669"/>
    <property type="project" value="TreeGrafter"/>
</dbReference>
<dbReference type="GO" id="GO:0005249">
    <property type="term" value="F:voltage-gated potassium channel activity"/>
    <property type="evidence" value="ECO:0007669"/>
    <property type="project" value="InterPro"/>
</dbReference>
<evidence type="ECO:0000256" key="6">
    <source>
        <dbReference type="ARBA" id="ARBA00022958"/>
    </source>
</evidence>
<dbReference type="Pfam" id="PF00520">
    <property type="entry name" value="Ion_trans"/>
    <property type="match status" value="1"/>
</dbReference>
<keyword evidence="6" id="KW-0630">Potassium</keyword>
<dbReference type="RefSeq" id="WP_095988293.1">
    <property type="nucleotide sequence ID" value="NZ_CP022098.1"/>
</dbReference>
<feature type="transmembrane region" description="Helical" evidence="11">
    <location>
        <begin position="65"/>
        <end position="83"/>
    </location>
</feature>
<keyword evidence="7 11" id="KW-1133">Transmembrane helix</keyword>
<dbReference type="InterPro" id="IPR005821">
    <property type="entry name" value="Ion_trans_dom"/>
</dbReference>
<keyword evidence="10" id="KW-0407">Ion channel</keyword>
<evidence type="ECO:0000256" key="7">
    <source>
        <dbReference type="ARBA" id="ARBA00022989"/>
    </source>
</evidence>
<feature type="transmembrane region" description="Helical" evidence="11">
    <location>
        <begin position="216"/>
        <end position="238"/>
    </location>
</feature>
<dbReference type="PANTHER" id="PTHR11537">
    <property type="entry name" value="VOLTAGE-GATED POTASSIUM CHANNEL"/>
    <property type="match status" value="1"/>
</dbReference>
<dbReference type="SUPFAM" id="SSF81324">
    <property type="entry name" value="Voltage-gated potassium channels"/>
    <property type="match status" value="1"/>
</dbReference>
<dbReference type="Gene3D" id="1.10.287.70">
    <property type="match status" value="1"/>
</dbReference>
<proteinExistence type="predicted"/>
<dbReference type="Proteomes" id="UP000217257">
    <property type="component" value="Chromosome"/>
</dbReference>
<gene>
    <name evidence="13" type="ORF">CYFUS_005869</name>
</gene>
<comment type="subcellular location">
    <subcellularLocation>
        <location evidence="1">Membrane</location>
        <topology evidence="1">Multi-pass membrane protein</topology>
    </subcellularLocation>
</comment>
<dbReference type="KEGG" id="cfus:CYFUS_005869"/>
<evidence type="ECO:0000256" key="11">
    <source>
        <dbReference type="SAM" id="Phobius"/>
    </source>
</evidence>
<dbReference type="PANTHER" id="PTHR11537:SF254">
    <property type="entry name" value="POTASSIUM VOLTAGE-GATED CHANNEL PROTEIN SHAB"/>
    <property type="match status" value="1"/>
</dbReference>
<evidence type="ECO:0000256" key="3">
    <source>
        <dbReference type="ARBA" id="ARBA00022538"/>
    </source>
</evidence>
<keyword evidence="8" id="KW-0406">Ion transport</keyword>
<evidence type="ECO:0000256" key="5">
    <source>
        <dbReference type="ARBA" id="ARBA00022826"/>
    </source>
</evidence>
<evidence type="ECO:0000259" key="12">
    <source>
        <dbReference type="Pfam" id="PF00520"/>
    </source>
</evidence>
<evidence type="ECO:0000256" key="4">
    <source>
        <dbReference type="ARBA" id="ARBA00022692"/>
    </source>
</evidence>
<evidence type="ECO:0000256" key="9">
    <source>
        <dbReference type="ARBA" id="ARBA00023136"/>
    </source>
</evidence>
<keyword evidence="9 11" id="KW-0472">Membrane</keyword>
<protein>
    <submittedName>
        <fullName evidence="13">Ion transporter</fullName>
    </submittedName>
</protein>
<keyword evidence="3" id="KW-0633">Potassium transport</keyword>
<dbReference type="GO" id="GO:0008076">
    <property type="term" value="C:voltage-gated potassium channel complex"/>
    <property type="evidence" value="ECO:0007669"/>
    <property type="project" value="InterPro"/>
</dbReference>
<evidence type="ECO:0000256" key="8">
    <source>
        <dbReference type="ARBA" id="ARBA00023065"/>
    </source>
</evidence>
<accession>A0A250JA31</accession>
<evidence type="ECO:0000313" key="13">
    <source>
        <dbReference type="EMBL" id="ATB40420.1"/>
    </source>
</evidence>
<keyword evidence="4 11" id="KW-0812">Transmembrane</keyword>
<keyword evidence="5" id="KW-0631">Potassium channel</keyword>
<evidence type="ECO:0000256" key="10">
    <source>
        <dbReference type="ARBA" id="ARBA00023303"/>
    </source>
</evidence>
<dbReference type="InterPro" id="IPR028325">
    <property type="entry name" value="VG_K_chnl"/>
</dbReference>
<feature type="transmembrane region" description="Helical" evidence="11">
    <location>
        <begin position="35"/>
        <end position="53"/>
    </location>
</feature>
<evidence type="ECO:0000256" key="1">
    <source>
        <dbReference type="ARBA" id="ARBA00004141"/>
    </source>
</evidence>
<dbReference type="EMBL" id="CP022098">
    <property type="protein sequence ID" value="ATB40420.1"/>
    <property type="molecule type" value="Genomic_DNA"/>
</dbReference>
<dbReference type="AlphaFoldDB" id="A0A250JA31"/>
<name>A0A250JA31_9BACT</name>
<feature type="transmembrane region" description="Helical" evidence="11">
    <location>
        <begin position="157"/>
        <end position="178"/>
    </location>
</feature>
<dbReference type="PRINTS" id="PR00169">
    <property type="entry name" value="KCHANNEL"/>
</dbReference>
<reference evidence="13 14" key="1">
    <citation type="submission" date="2017-06" db="EMBL/GenBank/DDBJ databases">
        <title>Sequencing and comparative analysis of myxobacterial genomes.</title>
        <authorList>
            <person name="Rupp O."/>
            <person name="Goesmann A."/>
            <person name="Sogaard-Andersen L."/>
        </authorList>
    </citation>
    <scope>NUCLEOTIDE SEQUENCE [LARGE SCALE GENOMIC DNA]</scope>
    <source>
        <strain evidence="13 14">DSM 52655</strain>
    </source>
</reference>